<reference evidence="9" key="1">
    <citation type="journal article" date="2019" name="Gigascience">
        <title>De novo genome assembly of the endangered Acer yangbiense, a plant species with extremely small populations endemic to Yunnan Province, China.</title>
        <authorList>
            <person name="Yang J."/>
            <person name="Wariss H.M."/>
            <person name="Tao L."/>
            <person name="Zhang R."/>
            <person name="Yun Q."/>
            <person name="Hollingsworth P."/>
            <person name="Dao Z."/>
            <person name="Luo G."/>
            <person name="Guo H."/>
            <person name="Ma Y."/>
            <person name="Sun W."/>
        </authorList>
    </citation>
    <scope>NUCLEOTIDE SEQUENCE [LARGE SCALE GENOMIC DNA]</scope>
    <source>
        <strain evidence="9">cv. Malutang</strain>
    </source>
</reference>
<comment type="similarity">
    <text evidence="1">Belongs to the cyclin family. Cyclin D subfamily.</text>
</comment>
<dbReference type="SUPFAM" id="SSF47954">
    <property type="entry name" value="Cyclin-like"/>
    <property type="match status" value="2"/>
</dbReference>
<protein>
    <recommendedName>
        <fullName evidence="10">Cyclin N-terminal domain-containing protein</fullName>
    </recommendedName>
</protein>
<accession>A0A5C7H646</accession>
<evidence type="ECO:0000313" key="9">
    <source>
        <dbReference type="Proteomes" id="UP000323000"/>
    </source>
</evidence>
<dbReference type="FunFam" id="1.10.472.10:FF:000219">
    <property type="entry name" value="Cyclin-D5-1"/>
    <property type="match status" value="1"/>
</dbReference>
<sequence>MDDSSFSAGLLCRESEQAFLEEEDTFSDLKNHSVLDDEHLKMLTDKEISFGFKSDKSLVLSQEIECARLESIAWILKVSFNFQTRAAFGFRFQTAYLSVTYLDRFLSRKPIDSEKLWAIKLVSVACLSLAAKMEEINVPALTEFQIDEYNFGSNVKQRMELLVLNTLNWRLRSVTPFVFLHYFITKFFNDSPPNNVLSRTVALILSAMRAEINLMDHRPSIIAAAATLVVLDQRLTREALECKLNSISYSGFLEIEDVLACYNVMQKLDMEKLDMPKSVNSPDLSPTQLRRTSVLDYPSVTSAGCSNKRKRLTFEDDDQSTDKPK</sequence>
<keyword evidence="3 5" id="KW-0195">Cyclin</keyword>
<dbReference type="Pfam" id="PF00134">
    <property type="entry name" value="Cyclin_N"/>
    <property type="match status" value="1"/>
</dbReference>
<comment type="caution">
    <text evidence="8">The sequence shown here is derived from an EMBL/GenBank/DDBJ whole genome shotgun (WGS) entry which is preliminary data.</text>
</comment>
<keyword evidence="9" id="KW-1185">Reference proteome</keyword>
<dbReference type="PANTHER" id="PTHR10177">
    <property type="entry name" value="CYCLINS"/>
    <property type="match status" value="1"/>
</dbReference>
<evidence type="ECO:0000256" key="2">
    <source>
        <dbReference type="ARBA" id="ARBA00022618"/>
    </source>
</evidence>
<feature type="domain" description="Cyclin C-terminal" evidence="7">
    <location>
        <begin position="174"/>
        <end position="298"/>
    </location>
</feature>
<dbReference type="Pfam" id="PF02984">
    <property type="entry name" value="Cyclin_C"/>
    <property type="match status" value="1"/>
</dbReference>
<dbReference type="Gene3D" id="1.10.472.10">
    <property type="entry name" value="Cyclin-like"/>
    <property type="match status" value="2"/>
</dbReference>
<keyword evidence="4" id="KW-0131">Cell cycle</keyword>
<dbReference type="SMART" id="SM00385">
    <property type="entry name" value="CYCLIN"/>
    <property type="match status" value="1"/>
</dbReference>
<dbReference type="SMART" id="SM01332">
    <property type="entry name" value="Cyclin_C"/>
    <property type="match status" value="1"/>
</dbReference>
<dbReference type="EMBL" id="VAHF01000010">
    <property type="protein sequence ID" value="TXG52528.1"/>
    <property type="molecule type" value="Genomic_DNA"/>
</dbReference>
<dbReference type="Proteomes" id="UP000323000">
    <property type="component" value="Chromosome 10"/>
</dbReference>
<keyword evidence="2" id="KW-0132">Cell division</keyword>
<evidence type="ECO:0000259" key="6">
    <source>
        <dbReference type="SMART" id="SM00385"/>
    </source>
</evidence>
<evidence type="ECO:0000256" key="1">
    <source>
        <dbReference type="ARBA" id="ARBA00009065"/>
    </source>
</evidence>
<dbReference type="InterPro" id="IPR006671">
    <property type="entry name" value="Cyclin_N"/>
</dbReference>
<gene>
    <name evidence="8" type="ORF">EZV62_021697</name>
</gene>
<dbReference type="GO" id="GO:0051301">
    <property type="term" value="P:cell division"/>
    <property type="evidence" value="ECO:0007669"/>
    <property type="project" value="UniProtKB-KW"/>
</dbReference>
<dbReference type="OrthoDB" id="306099at2759"/>
<dbReference type="FunFam" id="1.10.472.10:FF:000069">
    <property type="entry name" value="Cyclin-D5-1"/>
    <property type="match status" value="1"/>
</dbReference>
<evidence type="ECO:0000256" key="5">
    <source>
        <dbReference type="RuleBase" id="RU000383"/>
    </source>
</evidence>
<dbReference type="CDD" id="cd20543">
    <property type="entry name" value="CYCLIN_AtCycD-like_rpt1"/>
    <property type="match status" value="1"/>
</dbReference>
<feature type="domain" description="Cyclin-like" evidence="6">
    <location>
        <begin position="73"/>
        <end position="165"/>
    </location>
</feature>
<evidence type="ECO:0000256" key="4">
    <source>
        <dbReference type="ARBA" id="ARBA00023306"/>
    </source>
</evidence>
<evidence type="ECO:0000313" key="8">
    <source>
        <dbReference type="EMBL" id="TXG52528.1"/>
    </source>
</evidence>
<dbReference type="InterPro" id="IPR013763">
    <property type="entry name" value="Cyclin-like_dom"/>
</dbReference>
<dbReference type="InterPro" id="IPR039361">
    <property type="entry name" value="Cyclin"/>
</dbReference>
<evidence type="ECO:0008006" key="10">
    <source>
        <dbReference type="Google" id="ProtNLM"/>
    </source>
</evidence>
<name>A0A5C7H646_9ROSI</name>
<organism evidence="8 9">
    <name type="scientific">Acer yangbiense</name>
    <dbReference type="NCBI Taxonomy" id="1000413"/>
    <lineage>
        <taxon>Eukaryota</taxon>
        <taxon>Viridiplantae</taxon>
        <taxon>Streptophyta</taxon>
        <taxon>Embryophyta</taxon>
        <taxon>Tracheophyta</taxon>
        <taxon>Spermatophyta</taxon>
        <taxon>Magnoliopsida</taxon>
        <taxon>eudicotyledons</taxon>
        <taxon>Gunneridae</taxon>
        <taxon>Pentapetalae</taxon>
        <taxon>rosids</taxon>
        <taxon>malvids</taxon>
        <taxon>Sapindales</taxon>
        <taxon>Sapindaceae</taxon>
        <taxon>Hippocastanoideae</taxon>
        <taxon>Acereae</taxon>
        <taxon>Acer</taxon>
    </lineage>
</organism>
<dbReference type="CDD" id="cd20544">
    <property type="entry name" value="CYCLIN_AtCycD-like_rpt2"/>
    <property type="match status" value="1"/>
</dbReference>
<evidence type="ECO:0000259" key="7">
    <source>
        <dbReference type="SMART" id="SM01332"/>
    </source>
</evidence>
<proteinExistence type="inferred from homology"/>
<dbReference type="InterPro" id="IPR036915">
    <property type="entry name" value="Cyclin-like_sf"/>
</dbReference>
<dbReference type="InterPro" id="IPR004367">
    <property type="entry name" value="Cyclin_C-dom"/>
</dbReference>
<evidence type="ECO:0000256" key="3">
    <source>
        <dbReference type="ARBA" id="ARBA00023127"/>
    </source>
</evidence>
<dbReference type="AlphaFoldDB" id="A0A5C7H646"/>